<accession>A0A183CNQ0</accession>
<dbReference type="Proteomes" id="UP000050741">
    <property type="component" value="Unassembled WGS sequence"/>
</dbReference>
<protein>
    <submittedName>
        <fullName evidence="2">Uncharacterized protein</fullName>
    </submittedName>
</protein>
<evidence type="ECO:0000313" key="1">
    <source>
        <dbReference type="Proteomes" id="UP000050741"/>
    </source>
</evidence>
<evidence type="ECO:0000313" key="2">
    <source>
        <dbReference type="WBParaSite" id="GPLIN_001450700"/>
    </source>
</evidence>
<organism evidence="1 2">
    <name type="scientific">Globodera pallida</name>
    <name type="common">Potato cyst nematode worm</name>
    <name type="synonym">Heterodera pallida</name>
    <dbReference type="NCBI Taxonomy" id="36090"/>
    <lineage>
        <taxon>Eukaryota</taxon>
        <taxon>Metazoa</taxon>
        <taxon>Ecdysozoa</taxon>
        <taxon>Nematoda</taxon>
        <taxon>Chromadorea</taxon>
        <taxon>Rhabditida</taxon>
        <taxon>Tylenchina</taxon>
        <taxon>Tylenchomorpha</taxon>
        <taxon>Tylenchoidea</taxon>
        <taxon>Heteroderidae</taxon>
        <taxon>Heteroderinae</taxon>
        <taxon>Globodera</taxon>
    </lineage>
</organism>
<reference evidence="1" key="2">
    <citation type="submission" date="2014-05" db="EMBL/GenBank/DDBJ databases">
        <title>The genome and life-stage specific transcriptomes of Globodera pallida elucidate key aspects of plant parasitism by a cyst nematode.</title>
        <authorList>
            <person name="Cotton J.A."/>
            <person name="Lilley C.J."/>
            <person name="Jones L.M."/>
            <person name="Kikuchi T."/>
            <person name="Reid A.J."/>
            <person name="Thorpe P."/>
            <person name="Tsai I.J."/>
            <person name="Beasley H."/>
            <person name="Blok V."/>
            <person name="Cock P.J.A."/>
            <person name="Van den Akker S.E."/>
            <person name="Holroyd N."/>
            <person name="Hunt M."/>
            <person name="Mantelin S."/>
            <person name="Naghra H."/>
            <person name="Pain A."/>
            <person name="Palomares-Rius J.E."/>
            <person name="Zarowiecki M."/>
            <person name="Berriman M."/>
            <person name="Jones J.T."/>
            <person name="Urwin P.E."/>
        </authorList>
    </citation>
    <scope>NUCLEOTIDE SEQUENCE [LARGE SCALE GENOMIC DNA]</scope>
    <source>
        <strain evidence="1">Lindley</strain>
    </source>
</reference>
<proteinExistence type="predicted"/>
<dbReference type="AlphaFoldDB" id="A0A183CNQ0"/>
<name>A0A183CNQ0_GLOPA</name>
<sequence length="42" mass="4965">MIGFYCSSVPGKEEEHLWPHRFTPVAVHTIASYEDHIFRTFQ</sequence>
<keyword evidence="1" id="KW-1185">Reference proteome</keyword>
<dbReference type="WBParaSite" id="GPLIN_001450700">
    <property type="protein sequence ID" value="GPLIN_001450700"/>
    <property type="gene ID" value="GPLIN_001450700"/>
</dbReference>
<reference evidence="2" key="3">
    <citation type="submission" date="2016-06" db="UniProtKB">
        <authorList>
            <consortium name="WormBaseParasite"/>
        </authorList>
    </citation>
    <scope>IDENTIFICATION</scope>
</reference>
<reference evidence="1" key="1">
    <citation type="submission" date="2013-12" db="EMBL/GenBank/DDBJ databases">
        <authorList>
            <person name="Aslett M."/>
        </authorList>
    </citation>
    <scope>NUCLEOTIDE SEQUENCE [LARGE SCALE GENOMIC DNA]</scope>
    <source>
        <strain evidence="1">Lindley</strain>
    </source>
</reference>